<dbReference type="Proteomes" id="UP000230821">
    <property type="component" value="Unassembled WGS sequence"/>
</dbReference>
<keyword evidence="3 10" id="KW-0808">Transferase</keyword>
<evidence type="ECO:0000256" key="6">
    <source>
        <dbReference type="ARBA" id="ARBA00022741"/>
    </source>
</evidence>
<dbReference type="InterPro" id="IPR050338">
    <property type="entry name" value="DisA"/>
</dbReference>
<protein>
    <recommendedName>
        <fullName evidence="10">Diadenylate cyclase</fullName>
        <shortName evidence="10">DAC</shortName>
        <ecNumber evidence="10">2.7.7.85</ecNumber>
    </recommendedName>
    <alternativeName>
        <fullName evidence="10">Cyclic-di-AMP synthase</fullName>
        <shortName evidence="10">c-di-AMP synthase</shortName>
    </alternativeName>
</protein>
<dbReference type="InterPro" id="IPR034701">
    <property type="entry name" value="CdaA"/>
</dbReference>
<evidence type="ECO:0000256" key="5">
    <source>
        <dbReference type="ARBA" id="ARBA00022695"/>
    </source>
</evidence>
<keyword evidence="4 10" id="KW-0812">Transmembrane</keyword>
<dbReference type="FunFam" id="3.40.1700.10:FF:000002">
    <property type="entry name" value="Diadenylate cyclase"/>
    <property type="match status" value="1"/>
</dbReference>
<dbReference type="GO" id="GO:0006171">
    <property type="term" value="P:cAMP biosynthetic process"/>
    <property type="evidence" value="ECO:0007669"/>
    <property type="project" value="InterPro"/>
</dbReference>
<keyword evidence="2 10" id="KW-1003">Cell membrane</keyword>
<dbReference type="EC" id="2.7.7.85" evidence="10"/>
<evidence type="ECO:0000256" key="9">
    <source>
        <dbReference type="ARBA" id="ARBA00023136"/>
    </source>
</evidence>
<evidence type="ECO:0000256" key="8">
    <source>
        <dbReference type="ARBA" id="ARBA00022989"/>
    </source>
</evidence>
<dbReference type="PROSITE" id="PS51794">
    <property type="entry name" value="DAC"/>
    <property type="match status" value="1"/>
</dbReference>
<dbReference type="HAMAP" id="MF_01499">
    <property type="entry name" value="DacA"/>
    <property type="match status" value="1"/>
</dbReference>
<keyword evidence="9 10" id="KW-0472">Membrane</keyword>
<evidence type="ECO:0000256" key="4">
    <source>
        <dbReference type="ARBA" id="ARBA00022692"/>
    </source>
</evidence>
<evidence type="ECO:0000256" key="3">
    <source>
        <dbReference type="ARBA" id="ARBA00022679"/>
    </source>
</evidence>
<evidence type="ECO:0000259" key="11">
    <source>
        <dbReference type="PROSITE" id="PS51794"/>
    </source>
</evidence>
<evidence type="ECO:0000256" key="10">
    <source>
        <dbReference type="HAMAP-Rule" id="MF_01499"/>
    </source>
</evidence>
<keyword evidence="8 10" id="KW-1133">Transmembrane helix</keyword>
<dbReference type="PIRSF" id="PIRSF004793">
    <property type="entry name" value="UCP004793"/>
    <property type="match status" value="1"/>
</dbReference>
<dbReference type="InterPro" id="IPR014046">
    <property type="entry name" value="C-di-AMP_synthase"/>
</dbReference>
<dbReference type="PANTHER" id="PTHR34185:SF1">
    <property type="entry name" value="DIADENYLATE CYCLASE"/>
    <property type="match status" value="1"/>
</dbReference>
<dbReference type="AlphaFoldDB" id="A0A2G6KD93"/>
<feature type="transmembrane region" description="Helical" evidence="10">
    <location>
        <begin position="13"/>
        <end position="30"/>
    </location>
</feature>
<comment type="subunit">
    <text evidence="10">Probably a homodimer.</text>
</comment>
<accession>A0A2G6KD93</accession>
<dbReference type="GO" id="GO:0005524">
    <property type="term" value="F:ATP binding"/>
    <property type="evidence" value="ECO:0007669"/>
    <property type="project" value="UniProtKB-UniRule"/>
</dbReference>
<dbReference type="NCBIfam" id="TIGR00159">
    <property type="entry name" value="diadenylate cyclase CdaA"/>
    <property type="match status" value="1"/>
</dbReference>
<dbReference type="Pfam" id="PF19293">
    <property type="entry name" value="CdaA_N"/>
    <property type="match status" value="1"/>
</dbReference>
<organism evidence="12 13">
    <name type="scientific">candidate division KSB3 bacterium</name>
    <dbReference type="NCBI Taxonomy" id="2044937"/>
    <lineage>
        <taxon>Bacteria</taxon>
        <taxon>candidate division KSB3</taxon>
    </lineage>
</organism>
<keyword evidence="7 10" id="KW-0067">ATP-binding</keyword>
<feature type="transmembrane region" description="Helical" evidence="10">
    <location>
        <begin position="42"/>
        <end position="58"/>
    </location>
</feature>
<evidence type="ECO:0000313" key="12">
    <source>
        <dbReference type="EMBL" id="PIE33653.1"/>
    </source>
</evidence>
<sequence length="269" mass="29941">MDRLLTSFEWFEILRWQDVIDILIVAYLLYRLLLMIRGTRTAHMMIGLFVIAGGYYVAQRFELYILSWAIRNLLGYLFLTLLVLFHPELRRMLAQVGQNTFFRHFYGIEKSQAIDEIVRSAEWLSSRRIGALIVVERGISLKTFVNSGVDIDAEISKELLSSIFISGAPLHDGAAVIKNNRLVAAACFLPLTLSGDVSKELGTRHRAAIGITEETDAVVVIVSEETGSVSIAVGGEITRHLASSELKRALKNLLGSATKRSKSSRITAS</sequence>
<reference evidence="12 13" key="1">
    <citation type="submission" date="2017-10" db="EMBL/GenBank/DDBJ databases">
        <title>Novel microbial diversity and functional potential in the marine mammal oral microbiome.</title>
        <authorList>
            <person name="Dudek N.K."/>
            <person name="Sun C.L."/>
            <person name="Burstein D."/>
            <person name="Kantor R.S."/>
            <person name="Aliaga Goltsman D.S."/>
            <person name="Bik E.M."/>
            <person name="Thomas B.C."/>
            <person name="Banfield J.F."/>
            <person name="Relman D.A."/>
        </authorList>
    </citation>
    <scope>NUCLEOTIDE SEQUENCE [LARGE SCALE GENOMIC DNA]</scope>
    <source>
        <strain evidence="12">DOLJORAL78_47_16</strain>
    </source>
</reference>
<keyword evidence="5 10" id="KW-0548">Nucleotidyltransferase</keyword>
<proteinExistence type="inferred from homology"/>
<gene>
    <name evidence="10" type="primary">dacA</name>
    <name evidence="12" type="ORF">CSA56_11105</name>
</gene>
<evidence type="ECO:0000313" key="13">
    <source>
        <dbReference type="Proteomes" id="UP000230821"/>
    </source>
</evidence>
<keyword evidence="6 10" id="KW-0547">Nucleotide-binding</keyword>
<evidence type="ECO:0000256" key="1">
    <source>
        <dbReference type="ARBA" id="ARBA00000877"/>
    </source>
</evidence>
<name>A0A2G6KD93_9BACT</name>
<dbReference type="GO" id="GO:0004016">
    <property type="term" value="F:adenylate cyclase activity"/>
    <property type="evidence" value="ECO:0007669"/>
    <property type="project" value="UniProtKB-UniRule"/>
</dbReference>
<dbReference type="GO" id="GO:0106408">
    <property type="term" value="F:diadenylate cyclase activity"/>
    <property type="evidence" value="ECO:0007669"/>
    <property type="project" value="UniProtKB-EC"/>
</dbReference>
<comment type="function">
    <text evidence="10">Catalyzes the condensation of 2 ATP molecules into cyclic di-AMP (c-di-AMP), a second messenger used to regulate differing processes in different bacteria.</text>
</comment>
<comment type="caution">
    <text evidence="10">Lacks conserved residue(s) required for the propagation of feature annotation.</text>
</comment>
<dbReference type="InterPro" id="IPR036888">
    <property type="entry name" value="DNA_integrity_DisA_N_sf"/>
</dbReference>
<dbReference type="Gene3D" id="3.40.1700.10">
    <property type="entry name" value="DNA integrity scanning protein, DisA, N-terminal domain"/>
    <property type="match status" value="1"/>
</dbReference>
<comment type="caution">
    <text evidence="12">The sequence shown here is derived from an EMBL/GenBank/DDBJ whole genome shotgun (WGS) entry which is preliminary data.</text>
</comment>
<dbReference type="EMBL" id="PDSK01000096">
    <property type="protein sequence ID" value="PIE33653.1"/>
    <property type="molecule type" value="Genomic_DNA"/>
</dbReference>
<comment type="similarity">
    <text evidence="10">Belongs to the adenylate cyclase family. DacA/CdaA subfamily.</text>
</comment>
<dbReference type="Pfam" id="PF02457">
    <property type="entry name" value="DAC"/>
    <property type="match status" value="1"/>
</dbReference>
<feature type="domain" description="DAC" evidence="11">
    <location>
        <begin position="86"/>
        <end position="243"/>
    </location>
</feature>
<evidence type="ECO:0000256" key="2">
    <source>
        <dbReference type="ARBA" id="ARBA00022475"/>
    </source>
</evidence>
<dbReference type="SUPFAM" id="SSF143597">
    <property type="entry name" value="YojJ-like"/>
    <property type="match status" value="1"/>
</dbReference>
<evidence type="ECO:0000256" key="7">
    <source>
        <dbReference type="ARBA" id="ARBA00022840"/>
    </source>
</evidence>
<dbReference type="PANTHER" id="PTHR34185">
    <property type="entry name" value="DIADENYLATE CYCLASE"/>
    <property type="match status" value="1"/>
</dbReference>
<comment type="catalytic activity">
    <reaction evidence="1 10">
        <text>2 ATP = 3',3'-c-di-AMP + 2 diphosphate</text>
        <dbReference type="Rhea" id="RHEA:35655"/>
        <dbReference type="ChEBI" id="CHEBI:30616"/>
        <dbReference type="ChEBI" id="CHEBI:33019"/>
        <dbReference type="ChEBI" id="CHEBI:71500"/>
        <dbReference type="EC" id="2.7.7.85"/>
    </reaction>
</comment>
<dbReference type="InterPro" id="IPR003390">
    <property type="entry name" value="DNA_integrity_scan_DisA_N"/>
</dbReference>
<dbReference type="InterPro" id="IPR045585">
    <property type="entry name" value="CdaA_N"/>
</dbReference>
<feature type="transmembrane region" description="Helical" evidence="10">
    <location>
        <begin position="64"/>
        <end position="85"/>
    </location>
</feature>